<evidence type="ECO:0000313" key="3">
    <source>
        <dbReference type="EMBL" id="APT85209.1"/>
    </source>
</evidence>
<dbReference type="RefSeq" id="WP_075727026.1">
    <property type="nucleotide sequence ID" value="NZ_CP009245.1"/>
</dbReference>
<accession>A0A1L7CHA4</accession>
<dbReference type="Proteomes" id="UP000185478">
    <property type="component" value="Chromosome"/>
</dbReference>
<dbReference type="AlphaFoldDB" id="A0A1L7CHA4"/>
<feature type="region of interest" description="Disordered" evidence="1">
    <location>
        <begin position="38"/>
        <end position="83"/>
    </location>
</feature>
<dbReference type="EMBL" id="CP009245">
    <property type="protein sequence ID" value="APT85209.1"/>
    <property type="molecule type" value="Genomic_DNA"/>
</dbReference>
<evidence type="ECO:0000313" key="4">
    <source>
        <dbReference type="Proteomes" id="UP000185478"/>
    </source>
</evidence>
<feature type="compositionally biased region" description="Pro residues" evidence="1">
    <location>
        <begin position="45"/>
        <end position="61"/>
    </location>
</feature>
<organism evidence="3 4">
    <name type="scientific">Corynebacterium aquilae DSM 44791</name>
    <dbReference type="NCBI Taxonomy" id="1431546"/>
    <lineage>
        <taxon>Bacteria</taxon>
        <taxon>Bacillati</taxon>
        <taxon>Actinomycetota</taxon>
        <taxon>Actinomycetes</taxon>
        <taxon>Mycobacteriales</taxon>
        <taxon>Corynebacteriaceae</taxon>
        <taxon>Corynebacterium</taxon>
    </lineage>
</organism>
<evidence type="ECO:0000256" key="1">
    <source>
        <dbReference type="SAM" id="MobiDB-lite"/>
    </source>
</evidence>
<dbReference type="STRING" id="1431546.CAQU_09135"/>
<feature type="signal peptide" evidence="2">
    <location>
        <begin position="1"/>
        <end position="20"/>
    </location>
</feature>
<proteinExistence type="predicted"/>
<sequence length="221" mass="23000">MKRELIALALLGCMPLVACSGGVGGNGEKSTTVVTVTRPAGENPTPQPDNPTPNDAPPPAPNATAPTPSTPQETPDSSGPVDYQVGNGTFVFADHTGTVVCRGGTVPGAGDFLFCHHPDFSPWTNIPAKNLCGIYPDEATHTTKLMLGENRFCATSMQGNGALFDTEFTSAEQVKLPIGEKLDLGQSFFTVTSTEQGLVFDAAAIGMTVGPEKVDIIDYSG</sequence>
<keyword evidence="2" id="KW-0732">Signal</keyword>
<keyword evidence="4" id="KW-1185">Reference proteome</keyword>
<reference evidence="3 4" key="1">
    <citation type="submission" date="2014-08" db="EMBL/GenBank/DDBJ databases">
        <title>Complete genome sequence of Corynebacterium aquilae S-613T(T) (=DSM 44791(T)), isolated from the choana of a healthy golden eagle.</title>
        <authorList>
            <person name="Ruckert C."/>
            <person name="Albersmeier A."/>
            <person name="Winkler A."/>
            <person name="Kalinowski J."/>
        </authorList>
    </citation>
    <scope>NUCLEOTIDE SEQUENCE [LARGE SCALE GENOMIC DNA]</scope>
    <source>
        <strain evidence="3 4">S-613</strain>
    </source>
</reference>
<evidence type="ECO:0000256" key="2">
    <source>
        <dbReference type="SAM" id="SignalP"/>
    </source>
</evidence>
<feature type="chain" id="PRO_5012769660" evidence="2">
    <location>
        <begin position="21"/>
        <end position="221"/>
    </location>
</feature>
<protein>
    <submittedName>
        <fullName evidence="3">Uncharacterized protein</fullName>
    </submittedName>
</protein>
<feature type="compositionally biased region" description="Low complexity" evidence="1">
    <location>
        <begin position="62"/>
        <end position="72"/>
    </location>
</feature>
<gene>
    <name evidence="3" type="ORF">CAQU_09135</name>
</gene>
<name>A0A1L7CHA4_9CORY</name>
<dbReference type="KEGG" id="caqu:CAQU_09135"/>